<dbReference type="Proteomes" id="UP000187406">
    <property type="component" value="Unassembled WGS sequence"/>
</dbReference>
<feature type="domain" description="RRM" evidence="3">
    <location>
        <begin position="463"/>
        <end position="546"/>
    </location>
</feature>
<evidence type="ECO:0000259" key="4">
    <source>
        <dbReference type="PROSITE" id="PS51038"/>
    </source>
</evidence>
<gene>
    <name evidence="5" type="ORF">CFOL_v3_21818</name>
</gene>
<dbReference type="InterPro" id="IPR012677">
    <property type="entry name" value="Nucleotide-bd_a/b_plait_sf"/>
</dbReference>
<dbReference type="SUPFAM" id="SSF54928">
    <property type="entry name" value="RNA-binding domain, RBD"/>
    <property type="match status" value="1"/>
</dbReference>
<accession>A0A1Q3CDN8</accession>
<organism evidence="5 6">
    <name type="scientific">Cephalotus follicularis</name>
    <name type="common">Albany pitcher plant</name>
    <dbReference type="NCBI Taxonomy" id="3775"/>
    <lineage>
        <taxon>Eukaryota</taxon>
        <taxon>Viridiplantae</taxon>
        <taxon>Streptophyta</taxon>
        <taxon>Embryophyta</taxon>
        <taxon>Tracheophyta</taxon>
        <taxon>Spermatophyta</taxon>
        <taxon>Magnoliopsida</taxon>
        <taxon>eudicotyledons</taxon>
        <taxon>Gunneridae</taxon>
        <taxon>Pentapetalae</taxon>
        <taxon>rosids</taxon>
        <taxon>fabids</taxon>
        <taxon>Oxalidales</taxon>
        <taxon>Cephalotaceae</taxon>
        <taxon>Cephalotus</taxon>
    </lineage>
</organism>
<dbReference type="InterPro" id="IPR043151">
    <property type="entry name" value="BAH_sf"/>
</dbReference>
<sequence length="634" mass="71314">MVDMDQIENLEFNWGKKRGIGGKKKDVQFYESFTYDGVEYVLFDCVYLYNDGDPEPYIGKLIKIWENADQTKKVKILWFFRPCEILNYLGAEEPLGNELFLASGEGKGLANINPLEAIAGKCNVVCISKDSRNKQPSDEELQLADFVFYRTFDVGKHLILDKIDEKIAMIEVKFIFNRVDSEKSSGILRLDSDKEVAGNAVEAGDTFISSEENKFEGAKTVKTDGELGKTVKTDDKQEVVPNDQTEVKEEVELKASLARQKSLLGEKPSSSVGMELRAKTDGRADDISGGNIKSRSKVDFDRYEDKVGKAAISQVEVEVKVAKDFGELDNRPSKKGKLDGSVMGYDDKNKNSVQKFNRGPDVDEAKSLRSTGPLADDSSRIKRARDSLGTEKVYSKKPKHDEKLTELTNDKLPIASPKRPSNEDSRTDCRVLEVTRRPDDERSKWFKGLPWEEKMKTAHEDGRLVLLKNLDPSNTSSEVEDIIWHAFKEIVTAKMVQHTAFSSPHSGQAFVIIKSREAAENIVKKLDEGCLLLSNGRPLVGSFGNPCFAGKQSTFFGHLVIDKLKHQKDVKEAVSTSHCSQPNTLEYDMAMEWCLLQERSDLSLKKLYKLQGQELRKLKANLKFRCIPPFCISS</sequence>
<dbReference type="EMBL" id="BDDD01001777">
    <property type="protein sequence ID" value="GAV78350.1"/>
    <property type="molecule type" value="Genomic_DNA"/>
</dbReference>
<dbReference type="SMART" id="SM00439">
    <property type="entry name" value="BAH"/>
    <property type="match status" value="1"/>
</dbReference>
<evidence type="ECO:0000259" key="3">
    <source>
        <dbReference type="PROSITE" id="PS50102"/>
    </source>
</evidence>
<dbReference type="PROSITE" id="PS50102">
    <property type="entry name" value="RRM"/>
    <property type="match status" value="1"/>
</dbReference>
<dbReference type="AlphaFoldDB" id="A0A1Q3CDN8"/>
<dbReference type="PANTHER" id="PTHR47073">
    <property type="entry name" value="PROTEIN ANTI-SILENCING 1"/>
    <property type="match status" value="1"/>
</dbReference>
<dbReference type="PANTHER" id="PTHR47073:SF2">
    <property type="entry name" value="PROTEIN ANTI-SILENCING 1"/>
    <property type="match status" value="1"/>
</dbReference>
<dbReference type="PROSITE" id="PS51038">
    <property type="entry name" value="BAH"/>
    <property type="match status" value="1"/>
</dbReference>
<dbReference type="InterPro" id="IPR035979">
    <property type="entry name" value="RBD_domain_sf"/>
</dbReference>
<comment type="caution">
    <text evidence="5">The sequence shown here is derived from an EMBL/GenBank/DDBJ whole genome shotgun (WGS) entry which is preliminary data.</text>
</comment>
<dbReference type="Gene3D" id="3.30.70.330">
    <property type="match status" value="1"/>
</dbReference>
<feature type="compositionally biased region" description="Basic and acidic residues" evidence="2">
    <location>
        <begin position="358"/>
        <end position="367"/>
    </location>
</feature>
<dbReference type="OrthoDB" id="1896853at2759"/>
<dbReference type="InterPro" id="IPR000504">
    <property type="entry name" value="RRM_dom"/>
</dbReference>
<feature type="compositionally biased region" description="Basic and acidic residues" evidence="2">
    <location>
        <begin position="377"/>
        <end position="389"/>
    </location>
</feature>
<dbReference type="Pfam" id="PF01426">
    <property type="entry name" value="BAH"/>
    <property type="match status" value="1"/>
</dbReference>
<proteinExistence type="predicted"/>
<name>A0A1Q3CDN8_CEPFO</name>
<dbReference type="GO" id="GO:0003723">
    <property type="term" value="F:RNA binding"/>
    <property type="evidence" value="ECO:0007669"/>
    <property type="project" value="UniProtKB-UniRule"/>
</dbReference>
<evidence type="ECO:0000313" key="6">
    <source>
        <dbReference type="Proteomes" id="UP000187406"/>
    </source>
</evidence>
<dbReference type="InterPro" id="IPR001025">
    <property type="entry name" value="BAH_dom"/>
</dbReference>
<dbReference type="CDD" id="cd00590">
    <property type="entry name" value="RRM_SF"/>
    <property type="match status" value="1"/>
</dbReference>
<dbReference type="FunFam" id="2.30.30.490:FF:000017">
    <property type="entry name" value="Bromo-adjacent homology (BAH) domain-containing protein"/>
    <property type="match status" value="1"/>
</dbReference>
<evidence type="ECO:0000256" key="2">
    <source>
        <dbReference type="SAM" id="MobiDB-lite"/>
    </source>
</evidence>
<feature type="domain" description="BAH" evidence="4">
    <location>
        <begin position="38"/>
        <end position="163"/>
    </location>
</feature>
<dbReference type="GO" id="GO:0003682">
    <property type="term" value="F:chromatin binding"/>
    <property type="evidence" value="ECO:0007669"/>
    <property type="project" value="InterPro"/>
</dbReference>
<evidence type="ECO:0000256" key="1">
    <source>
        <dbReference type="PROSITE-ProRule" id="PRU00176"/>
    </source>
</evidence>
<keyword evidence="1" id="KW-0694">RNA-binding</keyword>
<keyword evidence="6" id="KW-1185">Reference proteome</keyword>
<protein>
    <submittedName>
        <fullName evidence="5">BAH domain-containing protein</fullName>
    </submittedName>
</protein>
<evidence type="ECO:0000313" key="5">
    <source>
        <dbReference type="EMBL" id="GAV78350.1"/>
    </source>
</evidence>
<dbReference type="STRING" id="3775.A0A1Q3CDN8"/>
<dbReference type="InParanoid" id="A0A1Q3CDN8"/>
<dbReference type="FunCoup" id="A0A1Q3CDN8">
    <property type="interactions" value="1164"/>
</dbReference>
<reference evidence="6" key="1">
    <citation type="submission" date="2016-04" db="EMBL/GenBank/DDBJ databases">
        <title>Cephalotus genome sequencing.</title>
        <authorList>
            <person name="Fukushima K."/>
            <person name="Hasebe M."/>
            <person name="Fang X."/>
        </authorList>
    </citation>
    <scope>NUCLEOTIDE SEQUENCE [LARGE SCALE GENOMIC DNA]</scope>
    <source>
        <strain evidence="6">cv. St1</strain>
    </source>
</reference>
<feature type="region of interest" description="Disordered" evidence="2">
    <location>
        <begin position="331"/>
        <end position="404"/>
    </location>
</feature>
<dbReference type="Gene3D" id="2.30.30.490">
    <property type="match status" value="1"/>
</dbReference>